<dbReference type="OrthoDB" id="9804361at2"/>
<accession>A0A2P7S5Q4</accession>
<dbReference type="PANTHER" id="PTHR30482">
    <property type="entry name" value="HIGH-AFFINITY BRANCHED-CHAIN AMINO ACID TRANSPORT SYSTEM PERMEASE"/>
    <property type="match status" value="1"/>
</dbReference>
<dbReference type="CDD" id="cd06581">
    <property type="entry name" value="TM_PBP1_LivM_like"/>
    <property type="match status" value="1"/>
</dbReference>
<feature type="transmembrane region" description="Helical" evidence="6">
    <location>
        <begin position="223"/>
        <end position="243"/>
    </location>
</feature>
<keyword evidence="8" id="KW-1185">Reference proteome</keyword>
<dbReference type="GO" id="GO:0015658">
    <property type="term" value="F:branched-chain amino acid transmembrane transporter activity"/>
    <property type="evidence" value="ECO:0007669"/>
    <property type="project" value="InterPro"/>
</dbReference>
<proteinExistence type="predicted"/>
<comment type="caution">
    <text evidence="7">The sequence shown here is derived from an EMBL/GenBank/DDBJ whole genome shotgun (WGS) entry which is preliminary data.</text>
</comment>
<dbReference type="EMBL" id="PXYK01000016">
    <property type="protein sequence ID" value="PSJ57786.1"/>
    <property type="molecule type" value="Genomic_DNA"/>
</dbReference>
<keyword evidence="5 6" id="KW-0472">Membrane</keyword>
<feature type="transmembrane region" description="Helical" evidence="6">
    <location>
        <begin position="45"/>
        <end position="65"/>
    </location>
</feature>
<dbReference type="Pfam" id="PF02653">
    <property type="entry name" value="BPD_transp_2"/>
    <property type="match status" value="1"/>
</dbReference>
<gene>
    <name evidence="7" type="ORF">C7I84_17360</name>
</gene>
<keyword evidence="4 6" id="KW-1133">Transmembrane helix</keyword>
<reference evidence="7 8" key="1">
    <citation type="submission" date="2018-03" db="EMBL/GenBank/DDBJ databases">
        <title>The draft genome of Mesorhizobium sp. 6GN-30.</title>
        <authorList>
            <person name="Liu L."/>
            <person name="Li L."/>
            <person name="Wang T."/>
            <person name="Zhang X."/>
            <person name="Liang L."/>
        </authorList>
    </citation>
    <scope>NUCLEOTIDE SEQUENCE [LARGE SCALE GENOMIC DNA]</scope>
    <source>
        <strain evidence="7 8">6GN30</strain>
    </source>
</reference>
<dbReference type="InterPro" id="IPR001851">
    <property type="entry name" value="ABC_transp_permease"/>
</dbReference>
<evidence type="ECO:0000256" key="5">
    <source>
        <dbReference type="ARBA" id="ARBA00023136"/>
    </source>
</evidence>
<feature type="transmembrane region" description="Helical" evidence="6">
    <location>
        <begin position="101"/>
        <end position="120"/>
    </location>
</feature>
<feature type="transmembrane region" description="Helical" evidence="6">
    <location>
        <begin position="297"/>
        <end position="317"/>
    </location>
</feature>
<evidence type="ECO:0000256" key="6">
    <source>
        <dbReference type="SAM" id="Phobius"/>
    </source>
</evidence>
<protein>
    <submittedName>
        <fullName evidence="7">Branched-chain amino acid ABC transporter permease</fullName>
    </submittedName>
</protein>
<evidence type="ECO:0000256" key="4">
    <source>
        <dbReference type="ARBA" id="ARBA00022989"/>
    </source>
</evidence>
<keyword evidence="3 6" id="KW-0812">Transmembrane</keyword>
<dbReference type="PANTHER" id="PTHR30482:SF18">
    <property type="entry name" value="BRANCHED AMINO ACID TRANSPORT SYSTEM PERMEASE"/>
    <property type="match status" value="1"/>
</dbReference>
<evidence type="ECO:0000313" key="7">
    <source>
        <dbReference type="EMBL" id="PSJ57786.1"/>
    </source>
</evidence>
<organism evidence="7 8">
    <name type="scientific">Kumtagia ephedrae</name>
    <dbReference type="NCBI Taxonomy" id="2116701"/>
    <lineage>
        <taxon>Bacteria</taxon>
        <taxon>Pseudomonadati</taxon>
        <taxon>Pseudomonadota</taxon>
        <taxon>Alphaproteobacteria</taxon>
        <taxon>Hyphomicrobiales</taxon>
        <taxon>Phyllobacteriaceae</taxon>
        <taxon>Kumtagia</taxon>
    </lineage>
</organism>
<feature type="transmembrane region" description="Helical" evidence="6">
    <location>
        <begin position="172"/>
        <end position="191"/>
    </location>
</feature>
<name>A0A2P7S5Q4_9HYPH</name>
<evidence type="ECO:0000256" key="2">
    <source>
        <dbReference type="ARBA" id="ARBA00022475"/>
    </source>
</evidence>
<dbReference type="InterPro" id="IPR043428">
    <property type="entry name" value="LivM-like"/>
</dbReference>
<evidence type="ECO:0000256" key="1">
    <source>
        <dbReference type="ARBA" id="ARBA00004651"/>
    </source>
</evidence>
<evidence type="ECO:0000256" key="3">
    <source>
        <dbReference type="ARBA" id="ARBA00022692"/>
    </source>
</evidence>
<evidence type="ECO:0000313" key="8">
    <source>
        <dbReference type="Proteomes" id="UP000241229"/>
    </source>
</evidence>
<feature type="transmembrane region" description="Helical" evidence="6">
    <location>
        <begin position="127"/>
        <end position="146"/>
    </location>
</feature>
<dbReference type="GO" id="GO:0005886">
    <property type="term" value="C:plasma membrane"/>
    <property type="evidence" value="ECO:0007669"/>
    <property type="project" value="UniProtKB-SubCell"/>
</dbReference>
<keyword evidence="2" id="KW-1003">Cell membrane</keyword>
<feature type="transmembrane region" description="Helical" evidence="6">
    <location>
        <begin position="77"/>
        <end position="95"/>
    </location>
</feature>
<comment type="subcellular location">
    <subcellularLocation>
        <location evidence="1">Cell membrane</location>
        <topology evidence="1">Multi-pass membrane protein</topology>
    </subcellularLocation>
</comment>
<dbReference type="Proteomes" id="UP000241229">
    <property type="component" value="Unassembled WGS sequence"/>
</dbReference>
<sequence>MKRSGADMLARPRPEAPRAPTIVPVLCILALGLALPLVLTSGFHIRLAMLVWIYAILCMGFNLLYGYSGQISLGQPAFYAIGAYAFGMLQVMLGWSPVLAFLGSLALVAVLSLLIGLPLLRLRTHYLAMATLAFMLIQNGVANRWIEFTGGQSGIAVPPLQWGGEPIGRTGIYYIVLALAAAVLLLHDLLIRSHLGRAMQAIRDDETAAQALGVRVTRYKLRVLVLSGVMAAVAGVCFGFTSLRVDPSLSEFHVLVSMLTIAVVGGLGTRFGPIVGAVIVVVLPQLLTQFGELETVVYGLFILLFLLFLPHGLAGVLERRDWFARRSSSPRMASRTRELEREPS</sequence>
<dbReference type="AlphaFoldDB" id="A0A2P7S5Q4"/>
<feature type="transmembrane region" description="Helical" evidence="6">
    <location>
        <begin position="21"/>
        <end position="39"/>
    </location>
</feature>